<evidence type="ECO:0000256" key="1">
    <source>
        <dbReference type="SAM" id="MobiDB-lite"/>
    </source>
</evidence>
<dbReference type="Proteomes" id="UP000828390">
    <property type="component" value="Unassembled WGS sequence"/>
</dbReference>
<organism evidence="2 3">
    <name type="scientific">Dreissena polymorpha</name>
    <name type="common">Zebra mussel</name>
    <name type="synonym">Mytilus polymorpha</name>
    <dbReference type="NCBI Taxonomy" id="45954"/>
    <lineage>
        <taxon>Eukaryota</taxon>
        <taxon>Metazoa</taxon>
        <taxon>Spiralia</taxon>
        <taxon>Lophotrochozoa</taxon>
        <taxon>Mollusca</taxon>
        <taxon>Bivalvia</taxon>
        <taxon>Autobranchia</taxon>
        <taxon>Heteroconchia</taxon>
        <taxon>Euheterodonta</taxon>
        <taxon>Imparidentia</taxon>
        <taxon>Neoheterodontei</taxon>
        <taxon>Myida</taxon>
        <taxon>Dreissenoidea</taxon>
        <taxon>Dreissenidae</taxon>
        <taxon>Dreissena</taxon>
    </lineage>
</organism>
<gene>
    <name evidence="2" type="ORF">DPMN_181854</name>
</gene>
<comment type="caution">
    <text evidence="2">The sequence shown here is derived from an EMBL/GenBank/DDBJ whole genome shotgun (WGS) entry which is preliminary data.</text>
</comment>
<feature type="compositionally biased region" description="Polar residues" evidence="1">
    <location>
        <begin position="23"/>
        <end position="35"/>
    </location>
</feature>
<proteinExistence type="predicted"/>
<name>A0A9D4DG22_DREPO</name>
<accession>A0A9D4DG22</accession>
<evidence type="ECO:0000313" key="2">
    <source>
        <dbReference type="EMBL" id="KAH3747427.1"/>
    </source>
</evidence>
<dbReference type="EMBL" id="JAIWYP010000010">
    <property type="protein sequence ID" value="KAH3747427.1"/>
    <property type="molecule type" value="Genomic_DNA"/>
</dbReference>
<reference evidence="2" key="1">
    <citation type="journal article" date="2019" name="bioRxiv">
        <title>The Genome of the Zebra Mussel, Dreissena polymorpha: A Resource for Invasive Species Research.</title>
        <authorList>
            <person name="McCartney M.A."/>
            <person name="Auch B."/>
            <person name="Kono T."/>
            <person name="Mallez S."/>
            <person name="Zhang Y."/>
            <person name="Obille A."/>
            <person name="Becker A."/>
            <person name="Abrahante J.E."/>
            <person name="Garbe J."/>
            <person name="Badalamenti J.P."/>
            <person name="Herman A."/>
            <person name="Mangelson H."/>
            <person name="Liachko I."/>
            <person name="Sullivan S."/>
            <person name="Sone E.D."/>
            <person name="Koren S."/>
            <person name="Silverstein K.A.T."/>
            <person name="Beckman K.B."/>
            <person name="Gohl D.M."/>
        </authorList>
    </citation>
    <scope>NUCLEOTIDE SEQUENCE</scope>
    <source>
        <strain evidence="2">Duluth1</strain>
        <tissue evidence="2">Whole animal</tissue>
    </source>
</reference>
<keyword evidence="3" id="KW-1185">Reference proteome</keyword>
<sequence>MIQSNFSSDVTLMIQYEGTLSPNINEQTKRNNTAKTPVRQKDFSRSSLHLSEILPTFKEELITQNARSTQKLKRRSSRHKLENHRTDRRTSAMLNTSHTEGAYVNIFLHNETITLCIDYEAT</sequence>
<protein>
    <submittedName>
        <fullName evidence="2">Uncharacterized protein</fullName>
    </submittedName>
</protein>
<reference evidence="2" key="2">
    <citation type="submission" date="2020-11" db="EMBL/GenBank/DDBJ databases">
        <authorList>
            <person name="McCartney M.A."/>
            <person name="Auch B."/>
            <person name="Kono T."/>
            <person name="Mallez S."/>
            <person name="Becker A."/>
            <person name="Gohl D.M."/>
            <person name="Silverstein K.A.T."/>
            <person name="Koren S."/>
            <person name="Bechman K.B."/>
            <person name="Herman A."/>
            <person name="Abrahante J.E."/>
            <person name="Garbe J."/>
        </authorList>
    </citation>
    <scope>NUCLEOTIDE SEQUENCE</scope>
    <source>
        <strain evidence="2">Duluth1</strain>
        <tissue evidence="2">Whole animal</tissue>
    </source>
</reference>
<feature type="compositionally biased region" description="Basic and acidic residues" evidence="1">
    <location>
        <begin position="79"/>
        <end position="88"/>
    </location>
</feature>
<feature type="region of interest" description="Disordered" evidence="1">
    <location>
        <begin position="65"/>
        <end position="88"/>
    </location>
</feature>
<evidence type="ECO:0000313" key="3">
    <source>
        <dbReference type="Proteomes" id="UP000828390"/>
    </source>
</evidence>
<dbReference type="AlphaFoldDB" id="A0A9D4DG22"/>
<feature type="region of interest" description="Disordered" evidence="1">
    <location>
        <begin position="23"/>
        <end position="42"/>
    </location>
</feature>